<protein>
    <submittedName>
        <fullName evidence="2">Uncharacterized protein</fullName>
    </submittedName>
</protein>
<dbReference type="EMBL" id="ASHM01110301">
    <property type="protein sequence ID" value="PNX69870.1"/>
    <property type="molecule type" value="Genomic_DNA"/>
</dbReference>
<name>A0A2K3KUB1_TRIPR</name>
<proteinExistence type="predicted"/>
<dbReference type="AlphaFoldDB" id="A0A2K3KUB1"/>
<evidence type="ECO:0000256" key="1">
    <source>
        <dbReference type="SAM" id="MobiDB-lite"/>
    </source>
</evidence>
<dbReference type="Proteomes" id="UP000236291">
    <property type="component" value="Unassembled WGS sequence"/>
</dbReference>
<evidence type="ECO:0000313" key="2">
    <source>
        <dbReference type="EMBL" id="PNX69870.1"/>
    </source>
</evidence>
<comment type="caution">
    <text evidence="2">The sequence shown here is derived from an EMBL/GenBank/DDBJ whole genome shotgun (WGS) entry which is preliminary data.</text>
</comment>
<reference evidence="2 3" key="2">
    <citation type="journal article" date="2017" name="Front. Plant Sci.">
        <title>Gene Classification and Mining of Molecular Markers Useful in Red Clover (Trifolium pratense) Breeding.</title>
        <authorList>
            <person name="Istvanek J."/>
            <person name="Dluhosova J."/>
            <person name="Dluhos P."/>
            <person name="Patkova L."/>
            <person name="Nedelnik J."/>
            <person name="Repkova J."/>
        </authorList>
    </citation>
    <scope>NUCLEOTIDE SEQUENCE [LARGE SCALE GENOMIC DNA]</scope>
    <source>
        <strain evidence="3">cv. Tatra</strain>
        <tissue evidence="2">Young leaves</tissue>
    </source>
</reference>
<gene>
    <name evidence="2" type="ORF">L195_g056954</name>
</gene>
<organism evidence="2 3">
    <name type="scientific">Trifolium pratense</name>
    <name type="common">Red clover</name>
    <dbReference type="NCBI Taxonomy" id="57577"/>
    <lineage>
        <taxon>Eukaryota</taxon>
        <taxon>Viridiplantae</taxon>
        <taxon>Streptophyta</taxon>
        <taxon>Embryophyta</taxon>
        <taxon>Tracheophyta</taxon>
        <taxon>Spermatophyta</taxon>
        <taxon>Magnoliopsida</taxon>
        <taxon>eudicotyledons</taxon>
        <taxon>Gunneridae</taxon>
        <taxon>Pentapetalae</taxon>
        <taxon>rosids</taxon>
        <taxon>fabids</taxon>
        <taxon>Fabales</taxon>
        <taxon>Fabaceae</taxon>
        <taxon>Papilionoideae</taxon>
        <taxon>50 kb inversion clade</taxon>
        <taxon>NPAAA clade</taxon>
        <taxon>Hologalegina</taxon>
        <taxon>IRL clade</taxon>
        <taxon>Trifolieae</taxon>
        <taxon>Trifolium</taxon>
    </lineage>
</organism>
<feature type="compositionally biased region" description="Acidic residues" evidence="1">
    <location>
        <begin position="12"/>
        <end position="21"/>
    </location>
</feature>
<accession>A0A2K3KUB1</accession>
<evidence type="ECO:0000313" key="3">
    <source>
        <dbReference type="Proteomes" id="UP000236291"/>
    </source>
</evidence>
<feature type="non-terminal residue" evidence="2">
    <location>
        <position position="1"/>
    </location>
</feature>
<feature type="compositionally biased region" description="Basic and acidic residues" evidence="1">
    <location>
        <begin position="1"/>
        <end position="11"/>
    </location>
</feature>
<reference evidence="2 3" key="1">
    <citation type="journal article" date="2014" name="Am. J. Bot.">
        <title>Genome assembly and annotation for red clover (Trifolium pratense; Fabaceae).</title>
        <authorList>
            <person name="Istvanek J."/>
            <person name="Jaros M."/>
            <person name="Krenek A."/>
            <person name="Repkova J."/>
        </authorList>
    </citation>
    <scope>NUCLEOTIDE SEQUENCE [LARGE SCALE GENOMIC DNA]</scope>
    <source>
        <strain evidence="3">cv. Tatra</strain>
        <tissue evidence="2">Young leaves</tissue>
    </source>
</reference>
<sequence length="21" mass="2161">LGEGRESGGEEVREEDAAAEA</sequence>
<feature type="region of interest" description="Disordered" evidence="1">
    <location>
        <begin position="1"/>
        <end position="21"/>
    </location>
</feature>